<reference evidence="1 2" key="1">
    <citation type="journal article" date="2010" name="J. Bacteriol.">
        <title>Genome sequences of Oceanicola granulosus HTCC2516(T) and Oceanicola batsensis HTCC2597(TDelta).</title>
        <authorList>
            <person name="Thrash J.C."/>
            <person name="Cho J.C."/>
            <person name="Vergin K.L."/>
            <person name="Giovannoni S.J."/>
        </authorList>
    </citation>
    <scope>NUCLEOTIDE SEQUENCE [LARGE SCALE GENOMIC DNA]</scope>
    <source>
        <strain evidence="2">ATCC BAA-861 / DSM 15982 / KCTC 12143 / HTCC2516</strain>
    </source>
</reference>
<proteinExistence type="predicted"/>
<dbReference type="Pfam" id="PF10983">
    <property type="entry name" value="DUF2793"/>
    <property type="match status" value="1"/>
</dbReference>
<keyword evidence="2" id="KW-1185">Reference proteome</keyword>
<dbReference type="HOGENOM" id="CLU_021954_1_0_5"/>
<gene>
    <name evidence="1" type="ORF">OG2516_19010</name>
</gene>
<evidence type="ECO:0000313" key="1">
    <source>
        <dbReference type="EMBL" id="EAR50138.1"/>
    </source>
</evidence>
<name>Q2CBR6_OCEGH</name>
<dbReference type="EMBL" id="AAOT01000036">
    <property type="protein sequence ID" value="EAR50138.1"/>
    <property type="molecule type" value="Genomic_DNA"/>
</dbReference>
<organism evidence="1 2">
    <name type="scientific">Oceanicola granulosus (strain ATCC BAA-861 / DSM 15982 / KCTC 12143 / HTCC2516)</name>
    <dbReference type="NCBI Taxonomy" id="314256"/>
    <lineage>
        <taxon>Bacteria</taxon>
        <taxon>Pseudomonadati</taxon>
        <taxon>Pseudomonadota</taxon>
        <taxon>Alphaproteobacteria</taxon>
        <taxon>Rhodobacterales</taxon>
        <taxon>Roseobacteraceae</taxon>
        <taxon>Oceanicola</taxon>
    </lineage>
</organism>
<evidence type="ECO:0000313" key="2">
    <source>
        <dbReference type="Proteomes" id="UP000003635"/>
    </source>
</evidence>
<dbReference type="STRING" id="314256.OG2516_19010"/>
<protein>
    <submittedName>
        <fullName evidence="1">Uncharacterized protein</fullName>
    </submittedName>
</protein>
<dbReference type="AlphaFoldDB" id="Q2CBR6"/>
<sequence length="257" mass="25809">MTQTDRSDRLALPYLLPAQAQKHVTHNEALEALDVLVQLAVEAVGTSAPPASPAAGEAHVVGAGAGGAWAGQDGRVAAWSGSGWVFHAPRPGWRAWDKATATLMIWSGSAWLAAAGAAPEAGTLGVNTSADATNRLAVAAPATLLTHEGAGHRLTINKAAAGDTASLLFQSGWSGRAEIGLAGTDALSLKVSADGSAWTTALAFDPASGALLPATHPAAALPPAATAGAGAWIHVDGIGPAWSDGTAWRRMTDNTAL</sequence>
<dbReference type="Proteomes" id="UP000003635">
    <property type="component" value="Unassembled WGS sequence"/>
</dbReference>
<dbReference type="OrthoDB" id="564699at2"/>
<comment type="caution">
    <text evidence="1">The sequence shown here is derived from an EMBL/GenBank/DDBJ whole genome shotgun (WGS) entry which is preliminary data.</text>
</comment>
<accession>Q2CBR6</accession>
<dbReference type="InterPro" id="IPR021251">
    <property type="entry name" value="DUF2793"/>
</dbReference>
<dbReference type="RefSeq" id="WP_007257296.1">
    <property type="nucleotide sequence ID" value="NZ_CH724112.1"/>
</dbReference>
<dbReference type="eggNOG" id="ENOG502Z7PY">
    <property type="taxonomic scope" value="Bacteria"/>
</dbReference>